<gene>
    <name evidence="1" type="ORF">J5474_08830</name>
</gene>
<name>A0A940MR92_9RHOB</name>
<proteinExistence type="predicted"/>
<evidence type="ECO:0000313" key="2">
    <source>
        <dbReference type="Proteomes" id="UP000675940"/>
    </source>
</evidence>
<reference evidence="1" key="1">
    <citation type="submission" date="2021-03" db="EMBL/GenBank/DDBJ databases">
        <title>Sagittula salina sp. nov. strain M10.9X isolated from the marine waste.</title>
        <authorList>
            <person name="Satari L."/>
            <person name="Molina-Menor E."/>
            <person name="Vidal-Verdu A."/>
            <person name="Pascual J."/>
            <person name="Pereto J."/>
            <person name="Porcar M."/>
        </authorList>
    </citation>
    <scope>NUCLEOTIDE SEQUENCE</scope>
    <source>
        <strain evidence="1">M10.9X</strain>
    </source>
</reference>
<sequence>MDAEDHLADSAADAFGLDSLTEIAWHDAWLLEIYIDRTEPGHRDVVRLVVEWSDEQPRPSEPVTIVEFLECYGLEMEMNFGVIAAEAIDRLWLEPAHPKLAKIAQDFGVDDVTCVCLRLGSTDSTIRIFARAVAMMPDTSFVTLH</sequence>
<organism evidence="1 2">
    <name type="scientific">Sagittula salina</name>
    <dbReference type="NCBI Taxonomy" id="2820268"/>
    <lineage>
        <taxon>Bacteria</taxon>
        <taxon>Pseudomonadati</taxon>
        <taxon>Pseudomonadota</taxon>
        <taxon>Alphaproteobacteria</taxon>
        <taxon>Rhodobacterales</taxon>
        <taxon>Roseobacteraceae</taxon>
        <taxon>Sagittula</taxon>
    </lineage>
</organism>
<protein>
    <submittedName>
        <fullName evidence="1">Uncharacterized protein</fullName>
    </submittedName>
</protein>
<comment type="caution">
    <text evidence="1">The sequence shown here is derived from an EMBL/GenBank/DDBJ whole genome shotgun (WGS) entry which is preliminary data.</text>
</comment>
<dbReference type="RefSeq" id="WP_209360537.1">
    <property type="nucleotide sequence ID" value="NZ_JAGISH010000004.1"/>
</dbReference>
<evidence type="ECO:0000313" key="1">
    <source>
        <dbReference type="EMBL" id="MBP0482592.1"/>
    </source>
</evidence>
<dbReference type="Proteomes" id="UP000675940">
    <property type="component" value="Unassembled WGS sequence"/>
</dbReference>
<dbReference type="EMBL" id="JAGISH010000004">
    <property type="protein sequence ID" value="MBP0482592.1"/>
    <property type="molecule type" value="Genomic_DNA"/>
</dbReference>
<dbReference type="AlphaFoldDB" id="A0A940MR92"/>
<keyword evidence="2" id="KW-1185">Reference proteome</keyword>
<accession>A0A940MR92</accession>